<comment type="caution">
    <text evidence="5">The sequence shown here is derived from an EMBL/GenBank/DDBJ whole genome shotgun (WGS) entry which is preliminary data.</text>
</comment>
<name>A0AA37TD86_9HYPH</name>
<gene>
    <name evidence="5" type="ORF">GCM10007890_18080</name>
</gene>
<keyword evidence="3" id="KW-0804">Transcription</keyword>
<dbReference type="PROSITE" id="PS51118">
    <property type="entry name" value="HTH_HXLR"/>
    <property type="match status" value="1"/>
</dbReference>
<organism evidence="5 6">
    <name type="scientific">Methylobacterium tardum</name>
    <dbReference type="NCBI Taxonomy" id="374432"/>
    <lineage>
        <taxon>Bacteria</taxon>
        <taxon>Pseudomonadati</taxon>
        <taxon>Pseudomonadota</taxon>
        <taxon>Alphaproteobacteria</taxon>
        <taxon>Hyphomicrobiales</taxon>
        <taxon>Methylobacteriaceae</taxon>
        <taxon>Methylobacterium</taxon>
    </lineage>
</organism>
<keyword evidence="2" id="KW-0238">DNA-binding</keyword>
<dbReference type="PANTHER" id="PTHR33204:SF39">
    <property type="entry name" value="TRANSCRIPTIONAL REGULATORY PROTEIN"/>
    <property type="match status" value="1"/>
</dbReference>
<dbReference type="EMBL" id="BSPL01000011">
    <property type="protein sequence ID" value="GLS69795.1"/>
    <property type="molecule type" value="Genomic_DNA"/>
</dbReference>
<dbReference type="Pfam" id="PF01638">
    <property type="entry name" value="HxlR"/>
    <property type="match status" value="1"/>
</dbReference>
<evidence type="ECO:0000256" key="2">
    <source>
        <dbReference type="ARBA" id="ARBA00023125"/>
    </source>
</evidence>
<evidence type="ECO:0000313" key="5">
    <source>
        <dbReference type="EMBL" id="GLS69795.1"/>
    </source>
</evidence>
<dbReference type="InterPro" id="IPR036388">
    <property type="entry name" value="WH-like_DNA-bd_sf"/>
</dbReference>
<evidence type="ECO:0000256" key="1">
    <source>
        <dbReference type="ARBA" id="ARBA00023015"/>
    </source>
</evidence>
<accession>A0AA37TD86</accession>
<dbReference type="InterPro" id="IPR036390">
    <property type="entry name" value="WH_DNA-bd_sf"/>
</dbReference>
<evidence type="ECO:0000256" key="3">
    <source>
        <dbReference type="ARBA" id="ARBA00023163"/>
    </source>
</evidence>
<dbReference type="PANTHER" id="PTHR33204">
    <property type="entry name" value="TRANSCRIPTIONAL REGULATOR, MARR FAMILY"/>
    <property type="match status" value="1"/>
</dbReference>
<protein>
    <submittedName>
        <fullName evidence="5">ArsR family transcriptional regulator</fullName>
    </submittedName>
</protein>
<proteinExistence type="predicted"/>
<dbReference type="Proteomes" id="UP001157440">
    <property type="component" value="Unassembled WGS sequence"/>
</dbReference>
<sequence>MRRAAPDPVIEAQRRGPIPDDVDPAIEALVNDIIGKVADKWTMLVLEALDAHGTLRFTQLGKAVGRISQKMLTQTVRQMERDGLVRRRVHPVIPPRVDYTLTPLGRSLGAAFCGVWIWAETHHAEIERARRAFAAAEASDLTADAETP</sequence>
<dbReference type="InterPro" id="IPR002577">
    <property type="entry name" value="HTH_HxlR"/>
</dbReference>
<evidence type="ECO:0000313" key="6">
    <source>
        <dbReference type="Proteomes" id="UP001157440"/>
    </source>
</evidence>
<dbReference type="GO" id="GO:0003677">
    <property type="term" value="F:DNA binding"/>
    <property type="evidence" value="ECO:0007669"/>
    <property type="project" value="UniProtKB-KW"/>
</dbReference>
<reference evidence="6" key="1">
    <citation type="journal article" date="2019" name="Int. J. Syst. Evol. Microbiol.">
        <title>The Global Catalogue of Microorganisms (GCM) 10K type strain sequencing project: providing services to taxonomists for standard genome sequencing and annotation.</title>
        <authorList>
            <consortium name="The Broad Institute Genomics Platform"/>
            <consortium name="The Broad Institute Genome Sequencing Center for Infectious Disease"/>
            <person name="Wu L."/>
            <person name="Ma J."/>
        </authorList>
    </citation>
    <scope>NUCLEOTIDE SEQUENCE [LARGE SCALE GENOMIC DNA]</scope>
    <source>
        <strain evidence="6">NBRC 103632</strain>
    </source>
</reference>
<evidence type="ECO:0000259" key="4">
    <source>
        <dbReference type="PROSITE" id="PS51118"/>
    </source>
</evidence>
<keyword evidence="6" id="KW-1185">Reference proteome</keyword>
<feature type="domain" description="HTH hxlR-type" evidence="4">
    <location>
        <begin position="23"/>
        <end position="127"/>
    </location>
</feature>
<keyword evidence="1" id="KW-0805">Transcription regulation</keyword>
<dbReference type="RefSeq" id="WP_238194514.1">
    <property type="nucleotide sequence ID" value="NZ_BPQZ01000002.1"/>
</dbReference>
<dbReference type="Gene3D" id="1.10.10.10">
    <property type="entry name" value="Winged helix-like DNA-binding domain superfamily/Winged helix DNA-binding domain"/>
    <property type="match status" value="1"/>
</dbReference>
<dbReference type="SUPFAM" id="SSF46785">
    <property type="entry name" value="Winged helix' DNA-binding domain"/>
    <property type="match status" value="1"/>
</dbReference>
<dbReference type="AlphaFoldDB" id="A0AA37TD86"/>